<dbReference type="InterPro" id="IPR045582">
    <property type="entry name" value="Trehalase-like_N"/>
</dbReference>
<feature type="domain" description="GH15-like" evidence="1">
    <location>
        <begin position="220"/>
        <end position="583"/>
    </location>
</feature>
<dbReference type="PANTHER" id="PTHR31616:SF0">
    <property type="entry name" value="GLUCAN 1,4-ALPHA-GLUCOSIDASE"/>
    <property type="match status" value="1"/>
</dbReference>
<dbReference type="Pfam" id="PF00723">
    <property type="entry name" value="Glyco_hydro_15"/>
    <property type="match status" value="1"/>
</dbReference>
<evidence type="ECO:0000313" key="4">
    <source>
        <dbReference type="Proteomes" id="UP000182703"/>
    </source>
</evidence>
<dbReference type="InterPro" id="IPR011613">
    <property type="entry name" value="GH15-like"/>
</dbReference>
<evidence type="ECO:0000259" key="1">
    <source>
        <dbReference type="Pfam" id="PF00723"/>
    </source>
</evidence>
<dbReference type="RefSeq" id="WP_071923014.1">
    <property type="nucleotide sequence ID" value="NZ_CP018095.1"/>
</dbReference>
<dbReference type="Pfam" id="PF19291">
    <property type="entry name" value="TREH_N"/>
    <property type="match status" value="1"/>
</dbReference>
<name>A0AAC9JPI7_9HYPH</name>
<reference evidence="3 4" key="1">
    <citation type="submission" date="2016-11" db="EMBL/GenBank/DDBJ databases">
        <title>Complete genome sequence of the aerobically denitrifying bacterium Chelatococcus daeguensis TAD1.</title>
        <authorList>
            <person name="Yang Y."/>
            <person name="Huang S."/>
            <person name="Lin E."/>
        </authorList>
    </citation>
    <scope>NUCLEOTIDE SEQUENCE [LARGE SCALE GENOMIC DNA]</scope>
    <source>
        <strain evidence="3 4">TAD1</strain>
    </source>
</reference>
<evidence type="ECO:0000313" key="3">
    <source>
        <dbReference type="EMBL" id="APF35940.1"/>
    </source>
</evidence>
<dbReference type="InterPro" id="IPR012341">
    <property type="entry name" value="6hp_glycosidase-like_sf"/>
</dbReference>
<dbReference type="PANTHER" id="PTHR31616">
    <property type="entry name" value="TREHALASE"/>
    <property type="match status" value="1"/>
</dbReference>
<keyword evidence="4" id="KW-1185">Reference proteome</keyword>
<accession>A0AAC9JPI7</accession>
<dbReference type="AlphaFoldDB" id="A0AAC9JPI7"/>
<feature type="domain" description="Trehalase-like N-terminal" evidence="2">
    <location>
        <begin position="8"/>
        <end position="156"/>
    </location>
</feature>
<protein>
    <submittedName>
        <fullName evidence="3">Glucoamylase</fullName>
    </submittedName>
</protein>
<dbReference type="GO" id="GO:0005975">
    <property type="term" value="P:carbohydrate metabolic process"/>
    <property type="evidence" value="ECO:0007669"/>
    <property type="project" value="InterPro"/>
</dbReference>
<dbReference type="InterPro" id="IPR008928">
    <property type="entry name" value="6-hairpin_glycosidase_sf"/>
</dbReference>
<dbReference type="EMBL" id="CP018095">
    <property type="protein sequence ID" value="APF35940.1"/>
    <property type="molecule type" value="Genomic_DNA"/>
</dbReference>
<dbReference type="KEGG" id="cdq:BOQ54_00180"/>
<sequence>MSDLDLGVVGNSAIAALIDRRGRIVWSCFPRLDGDPVFHSLLGASAQGDEGVFEIDLQGFTRSERRYWPNTAILETVLESEDGSKVRIVDFVPRFKMYGRLFRPAMLMRSVEPLVGSPMIRVRIRPSHDYGRERAETTRGSNTIRYHLGEQVLRLTTDGSPGLIRDEVPFILERPLTLILGPDETLPEAPATLFGKFCENTEDYWREWVRYLAIPFEWQDVVIRAAITLKLCAYEETGGIVAALTTSVPEYGASGRTWDYRYCWLRDSFFTVRALNRLGATRTMEDYISYVSNVVARNGDRELQPLFGLQFEAQLHEEIVPALPGYRGFGPVRRGNDAFRQRQNDGYGSVVLAISQCFFDERLIRKGDVALFERLEGLGEHAARLWAEPDAGLWEYRTLANVHTHSSAMCWAACDRLARIAGRLGLPDRAVYWREQADVIREGIFARGWNAELGTFVSRFGGDDVDASLLLLADIGLVDAEDPRFISTVDFIGQRLRHGAHLFRYAGEDDFGEPETAFTICTLWYIEALAKVGRREEARVLFEDVLGRRNSLGLLSEGIHVESGELWGNFPQTYSMVGLIHAALSLSASWEDAF</sequence>
<dbReference type="SUPFAM" id="SSF48208">
    <property type="entry name" value="Six-hairpin glycosidases"/>
    <property type="match status" value="1"/>
</dbReference>
<dbReference type="GO" id="GO:0004553">
    <property type="term" value="F:hydrolase activity, hydrolyzing O-glycosyl compounds"/>
    <property type="evidence" value="ECO:0007669"/>
    <property type="project" value="UniProtKB-ARBA"/>
</dbReference>
<evidence type="ECO:0000259" key="2">
    <source>
        <dbReference type="Pfam" id="PF19291"/>
    </source>
</evidence>
<proteinExistence type="predicted"/>
<dbReference type="Proteomes" id="UP000182703">
    <property type="component" value="Chromosome"/>
</dbReference>
<gene>
    <name evidence="3" type="ORF">BOQ54_00180</name>
</gene>
<organism evidence="3 4">
    <name type="scientific">Chelatococcus daeguensis</name>
    <dbReference type="NCBI Taxonomy" id="444444"/>
    <lineage>
        <taxon>Bacteria</taxon>
        <taxon>Pseudomonadati</taxon>
        <taxon>Pseudomonadota</taxon>
        <taxon>Alphaproteobacteria</taxon>
        <taxon>Hyphomicrobiales</taxon>
        <taxon>Chelatococcaceae</taxon>
        <taxon>Chelatococcus</taxon>
    </lineage>
</organism>
<dbReference type="Gene3D" id="1.50.10.10">
    <property type="match status" value="1"/>
</dbReference>